<reference evidence="2" key="1">
    <citation type="journal article" date="2021" name="Nat. Commun.">
        <title>Genetic determinants of endophytism in the Arabidopsis root mycobiome.</title>
        <authorList>
            <person name="Mesny F."/>
            <person name="Miyauchi S."/>
            <person name="Thiergart T."/>
            <person name="Pickel B."/>
            <person name="Atanasova L."/>
            <person name="Karlsson M."/>
            <person name="Huettel B."/>
            <person name="Barry K.W."/>
            <person name="Haridas S."/>
            <person name="Chen C."/>
            <person name="Bauer D."/>
            <person name="Andreopoulos W."/>
            <person name="Pangilinan J."/>
            <person name="LaButti K."/>
            <person name="Riley R."/>
            <person name="Lipzen A."/>
            <person name="Clum A."/>
            <person name="Drula E."/>
            <person name="Henrissat B."/>
            <person name="Kohler A."/>
            <person name="Grigoriev I.V."/>
            <person name="Martin F.M."/>
            <person name="Hacquard S."/>
        </authorList>
    </citation>
    <scope>NUCLEOTIDE SEQUENCE</scope>
    <source>
        <strain evidence="2">MPI-CAGE-AT-0016</strain>
    </source>
</reference>
<accession>A0A8K0TQ29</accession>
<dbReference type="Proteomes" id="UP000813385">
    <property type="component" value="Unassembled WGS sequence"/>
</dbReference>
<keyword evidence="3" id="KW-1185">Reference proteome</keyword>
<proteinExistence type="predicted"/>
<keyword evidence="1" id="KW-1133">Transmembrane helix</keyword>
<feature type="transmembrane region" description="Helical" evidence="1">
    <location>
        <begin position="204"/>
        <end position="225"/>
    </location>
</feature>
<dbReference type="OrthoDB" id="2101715at2759"/>
<keyword evidence="1" id="KW-0812">Transmembrane</keyword>
<protein>
    <recommendedName>
        <fullName evidence="4">Class I SAM-dependent methyltransferase</fullName>
    </recommendedName>
</protein>
<comment type="caution">
    <text evidence="2">The sequence shown here is derived from an EMBL/GenBank/DDBJ whole genome shotgun (WGS) entry which is preliminary data.</text>
</comment>
<gene>
    <name evidence="2" type="ORF">B0T11DRAFT_334682</name>
</gene>
<dbReference type="AlphaFoldDB" id="A0A8K0TQ29"/>
<feature type="transmembrane region" description="Helical" evidence="1">
    <location>
        <begin position="231"/>
        <end position="249"/>
    </location>
</feature>
<keyword evidence="1" id="KW-0472">Membrane</keyword>
<dbReference type="EMBL" id="JAGPXD010000001">
    <property type="protein sequence ID" value="KAH7375282.1"/>
    <property type="molecule type" value="Genomic_DNA"/>
</dbReference>
<evidence type="ECO:0008006" key="4">
    <source>
        <dbReference type="Google" id="ProtNLM"/>
    </source>
</evidence>
<sequence length="308" mass="34353">MAPLIPRFHLFEIDDQPWFPPFLRARVQDALQALWNNSTPYIQPASPARLAAGLLYRSLGRATSDYTFIDFCAGSGGPTPAIERSVNRRLRAAAQPEVDFVLTDLHPNPEAWARAAAKSDHIRYESSPVDASAADAALLARLADRGPLHGLRRRKDQAGKPKKTFRLFNLAFHHFDDALATAIMKNTLETSDGFAIFELQARDFASLLGPLLFGIGLILLAPYHAWRLRSWEVIVFTYLIPILPFVLTFDGWISALRTRTPDEVKQLIANCGVDSSGWEVKSGNECHLWPVGYMNWIIATKKSPSSSK</sequence>
<evidence type="ECO:0000256" key="1">
    <source>
        <dbReference type="SAM" id="Phobius"/>
    </source>
</evidence>
<evidence type="ECO:0000313" key="3">
    <source>
        <dbReference type="Proteomes" id="UP000813385"/>
    </source>
</evidence>
<organism evidence="2 3">
    <name type="scientific">Plectosphaerella cucumerina</name>
    <dbReference type="NCBI Taxonomy" id="40658"/>
    <lineage>
        <taxon>Eukaryota</taxon>
        <taxon>Fungi</taxon>
        <taxon>Dikarya</taxon>
        <taxon>Ascomycota</taxon>
        <taxon>Pezizomycotina</taxon>
        <taxon>Sordariomycetes</taxon>
        <taxon>Hypocreomycetidae</taxon>
        <taxon>Glomerellales</taxon>
        <taxon>Plectosphaerellaceae</taxon>
        <taxon>Plectosphaerella</taxon>
    </lineage>
</organism>
<name>A0A8K0TQ29_9PEZI</name>
<evidence type="ECO:0000313" key="2">
    <source>
        <dbReference type="EMBL" id="KAH7375282.1"/>
    </source>
</evidence>